<keyword evidence="3" id="KW-1185">Reference proteome</keyword>
<sequence length="172" mass="18194">MDLLHSDPEQACSRIHGLVSDRLRKRGSSRPVKVDLEGSPSAKSAGNSAPSSGDGGLALLRREVKRNSGVYGSYQFAAGPTKRPGGQAFSVDLGGGLWALGQSKAVAVAAARICRVLGRHEDLVRPYIYYWASGSSPRSAADISEKVWDGRLGPHEDAPPEPATKAKTEATK</sequence>
<feature type="region of interest" description="Disordered" evidence="1">
    <location>
        <begin position="145"/>
        <end position="172"/>
    </location>
</feature>
<feature type="compositionally biased region" description="Polar residues" evidence="1">
    <location>
        <begin position="41"/>
        <end position="51"/>
    </location>
</feature>
<dbReference type="GeneID" id="80549603"/>
<dbReference type="Pfam" id="PF25660">
    <property type="entry name" value="CcFV1_CP"/>
    <property type="match status" value="1"/>
</dbReference>
<feature type="region of interest" description="Disordered" evidence="1">
    <location>
        <begin position="26"/>
        <end position="56"/>
    </location>
</feature>
<evidence type="ECO:0000313" key="2">
    <source>
        <dbReference type="EMBL" id="AYP71806.1"/>
    </source>
</evidence>
<evidence type="ECO:0000313" key="3">
    <source>
        <dbReference type="Proteomes" id="UP000503622"/>
    </source>
</evidence>
<dbReference type="RefSeq" id="YP_010839684.1">
    <property type="nucleotide sequence ID" value="NC_078040.1"/>
</dbReference>
<dbReference type="KEGG" id="vg:80549603"/>
<dbReference type="EMBL" id="MG887755">
    <property type="protein sequence ID" value="AYP71806.1"/>
    <property type="molecule type" value="Genomic_RNA"/>
</dbReference>
<reference evidence="2 3" key="1">
    <citation type="journal article" date="2019" name="Virus Res.">
        <title>The mycovirome of a fungal collection from the sea cucumber Holothuria polii.</title>
        <authorList>
            <person name="Nerva L."/>
            <person name="Forgia M."/>
            <person name="Ciuffo M."/>
            <person name="Chitarra W."/>
            <person name="Chiapello M."/>
            <person name="Vallino M."/>
            <person name="Varese G.C."/>
            <person name="Turina M."/>
        </authorList>
    </citation>
    <scope>NUCLEOTIDE SEQUENCE [LARGE SCALE GENOMIC DNA]</scope>
    <source>
        <strain evidence="2">MUT1993</strain>
    </source>
</reference>
<proteinExistence type="predicted"/>
<dbReference type="Proteomes" id="UP000503622">
    <property type="component" value="Genome"/>
</dbReference>
<protein>
    <submittedName>
        <fullName evidence="2">PAS-rich protein</fullName>
    </submittedName>
</protein>
<accession>A0A3G3C4M7</accession>
<dbReference type="InterPro" id="IPR058041">
    <property type="entry name" value="CcFV1_CP"/>
</dbReference>
<name>A0A3G3C4M7_9VIRU</name>
<evidence type="ECO:0000256" key="1">
    <source>
        <dbReference type="SAM" id="MobiDB-lite"/>
    </source>
</evidence>
<organism evidence="2 3">
    <name type="scientific">Aspergillus spelaeus tetramycovirus 1</name>
    <dbReference type="NCBI Taxonomy" id="2485922"/>
    <lineage>
        <taxon>Viruses</taxon>
        <taxon>Riboviria</taxon>
        <taxon>Riboviria incertae sedis</taxon>
        <taxon>Polymycoviridae</taxon>
        <taxon>Polymycovirus</taxon>
        <taxon>Polymycovirus aspelaei</taxon>
        <taxon>Aspergillus spelaeus polymycovirus 1</taxon>
    </lineage>
</organism>